<reference evidence="3" key="1">
    <citation type="submission" date="2024-07" db="EMBL/GenBank/DDBJ databases">
        <title>Two chromosome-level genome assemblies of Korean endemic species Abeliophyllum distichum and Forsythia ovata (Oleaceae).</title>
        <authorList>
            <person name="Jang H."/>
        </authorList>
    </citation>
    <scope>NUCLEOTIDE SEQUENCE [LARGE SCALE GENOMIC DNA]</scope>
</reference>
<evidence type="ECO:0000313" key="2">
    <source>
        <dbReference type="EMBL" id="KAL2493820.1"/>
    </source>
</evidence>
<dbReference type="Proteomes" id="UP001604277">
    <property type="component" value="Unassembled WGS sequence"/>
</dbReference>
<sequence length="236" mass="26742">MAAPKRAMEEEDDAGYSMRAKRSRETPPRKIRENTSSRGTSRTSIPFLHGWTERINIGSRQDKFDPAILGNLPSPYAIVIASVHKYWTSAWAKATDNVDLLKLLKLAKMNTSRSHILNCELYKVLEMKIDRLHSTVMGAEDIDELHSKNKILRLRLAVFEDTRVQAEYRITKAETIQMFSIKAQKQAELKLKVCEDMAHAKHKELMEALAELSKAKELLAKLGVSSHTDPKGLAET</sequence>
<evidence type="ECO:0000256" key="1">
    <source>
        <dbReference type="SAM" id="MobiDB-lite"/>
    </source>
</evidence>
<protein>
    <submittedName>
        <fullName evidence="2">Uncharacterized protein</fullName>
    </submittedName>
</protein>
<organism evidence="2 3">
    <name type="scientific">Forsythia ovata</name>
    <dbReference type="NCBI Taxonomy" id="205694"/>
    <lineage>
        <taxon>Eukaryota</taxon>
        <taxon>Viridiplantae</taxon>
        <taxon>Streptophyta</taxon>
        <taxon>Embryophyta</taxon>
        <taxon>Tracheophyta</taxon>
        <taxon>Spermatophyta</taxon>
        <taxon>Magnoliopsida</taxon>
        <taxon>eudicotyledons</taxon>
        <taxon>Gunneridae</taxon>
        <taxon>Pentapetalae</taxon>
        <taxon>asterids</taxon>
        <taxon>lamiids</taxon>
        <taxon>Lamiales</taxon>
        <taxon>Oleaceae</taxon>
        <taxon>Forsythieae</taxon>
        <taxon>Forsythia</taxon>
    </lineage>
</organism>
<keyword evidence="3" id="KW-1185">Reference proteome</keyword>
<dbReference type="EMBL" id="JBFOLJ010000011">
    <property type="protein sequence ID" value="KAL2493820.1"/>
    <property type="molecule type" value="Genomic_DNA"/>
</dbReference>
<name>A0ABD1RZD6_9LAMI</name>
<dbReference type="AlphaFoldDB" id="A0ABD1RZD6"/>
<feature type="region of interest" description="Disordered" evidence="1">
    <location>
        <begin position="1"/>
        <end position="43"/>
    </location>
</feature>
<evidence type="ECO:0000313" key="3">
    <source>
        <dbReference type="Proteomes" id="UP001604277"/>
    </source>
</evidence>
<feature type="compositionally biased region" description="Basic and acidic residues" evidence="1">
    <location>
        <begin position="23"/>
        <end position="35"/>
    </location>
</feature>
<proteinExistence type="predicted"/>
<accession>A0ABD1RZD6</accession>
<comment type="caution">
    <text evidence="2">The sequence shown here is derived from an EMBL/GenBank/DDBJ whole genome shotgun (WGS) entry which is preliminary data.</text>
</comment>
<gene>
    <name evidence="2" type="ORF">Fot_37577</name>
</gene>